<proteinExistence type="inferred from homology"/>
<feature type="transmembrane region" description="Helical" evidence="9">
    <location>
        <begin position="57"/>
        <end position="76"/>
    </location>
</feature>
<dbReference type="InterPro" id="IPR050360">
    <property type="entry name" value="MFS_Sugar_Transporters"/>
</dbReference>
<evidence type="ECO:0000256" key="1">
    <source>
        <dbReference type="ARBA" id="ARBA00004141"/>
    </source>
</evidence>
<dbReference type="PROSITE" id="PS00217">
    <property type="entry name" value="SUGAR_TRANSPORT_2"/>
    <property type="match status" value="1"/>
</dbReference>
<reference evidence="12" key="2">
    <citation type="submission" date="2013-12" db="EMBL/GenBank/DDBJ databases">
        <title>Evolution of pathogenesis and genome organization in the Tremellales.</title>
        <authorList>
            <person name="Cuomo C."/>
            <person name="Litvintseva A."/>
            <person name="Heitman J."/>
            <person name="Chen Y."/>
            <person name="Sun S."/>
            <person name="Springer D."/>
            <person name="Dromer F."/>
            <person name="Young S."/>
            <person name="Zeng Q."/>
            <person name="Chapman S."/>
            <person name="Gujja S."/>
            <person name="Saif S."/>
            <person name="Birren B."/>
        </authorList>
    </citation>
    <scope>NUCLEOTIDE SEQUENCE [LARGE SCALE GENOMIC DNA]</scope>
    <source>
        <strain evidence="12">CBS 10435</strain>
    </source>
</reference>
<evidence type="ECO:0000256" key="6">
    <source>
        <dbReference type="ARBA" id="ARBA00023136"/>
    </source>
</evidence>
<dbReference type="PROSITE" id="PS00216">
    <property type="entry name" value="SUGAR_TRANSPORT_1"/>
    <property type="match status" value="2"/>
</dbReference>
<evidence type="ECO:0000256" key="4">
    <source>
        <dbReference type="ARBA" id="ARBA00022692"/>
    </source>
</evidence>
<evidence type="ECO:0000256" key="5">
    <source>
        <dbReference type="ARBA" id="ARBA00022989"/>
    </source>
</evidence>
<comment type="subcellular location">
    <subcellularLocation>
        <location evidence="1">Membrane</location>
        <topology evidence="1">Multi-pass membrane protein</topology>
    </subcellularLocation>
</comment>
<dbReference type="PANTHER" id="PTHR48022:SF68">
    <property type="entry name" value="MAJOR FACILITATOR SUPERFAMILY (MFS) PROFILE DOMAIN-CONTAINING PROTEIN-RELATED"/>
    <property type="match status" value="1"/>
</dbReference>
<organism evidence="11 12">
    <name type="scientific">Kwoniella mangroviensis CBS 10435</name>
    <dbReference type="NCBI Taxonomy" id="1331196"/>
    <lineage>
        <taxon>Eukaryota</taxon>
        <taxon>Fungi</taxon>
        <taxon>Dikarya</taxon>
        <taxon>Basidiomycota</taxon>
        <taxon>Agaricomycotina</taxon>
        <taxon>Tremellomycetes</taxon>
        <taxon>Tremellales</taxon>
        <taxon>Cryptococcaceae</taxon>
        <taxon>Kwoniella</taxon>
    </lineage>
</organism>
<feature type="domain" description="Major facilitator superfamily (MFS) profile" evidence="10">
    <location>
        <begin position="63"/>
        <end position="508"/>
    </location>
</feature>
<feature type="transmembrane region" description="Helical" evidence="9">
    <location>
        <begin position="200"/>
        <end position="221"/>
    </location>
</feature>
<dbReference type="STRING" id="1331196.A0A1B9IJY5"/>
<dbReference type="InterPro" id="IPR036259">
    <property type="entry name" value="MFS_trans_sf"/>
</dbReference>
<dbReference type="PROSITE" id="PS50850">
    <property type="entry name" value="MFS"/>
    <property type="match status" value="1"/>
</dbReference>
<dbReference type="InterPro" id="IPR005828">
    <property type="entry name" value="MFS_sugar_transport-like"/>
</dbReference>
<keyword evidence="5 9" id="KW-1133">Transmembrane helix</keyword>
<keyword evidence="6 9" id="KW-0472">Membrane</keyword>
<protein>
    <recommendedName>
        <fullName evidence="10">Major facilitator superfamily (MFS) profile domain-containing protein</fullName>
    </recommendedName>
</protein>
<dbReference type="SUPFAM" id="SSF103473">
    <property type="entry name" value="MFS general substrate transporter"/>
    <property type="match status" value="1"/>
</dbReference>
<dbReference type="Gene3D" id="1.20.1250.20">
    <property type="entry name" value="MFS general substrate transporter like domains"/>
    <property type="match status" value="1"/>
</dbReference>
<dbReference type="InterPro" id="IPR020846">
    <property type="entry name" value="MFS_dom"/>
</dbReference>
<evidence type="ECO:0000259" key="10">
    <source>
        <dbReference type="PROSITE" id="PS50850"/>
    </source>
</evidence>
<feature type="transmembrane region" description="Helical" evidence="9">
    <location>
        <begin position="233"/>
        <end position="251"/>
    </location>
</feature>
<reference evidence="11 12" key="1">
    <citation type="submission" date="2013-07" db="EMBL/GenBank/DDBJ databases">
        <title>The Genome Sequence of Kwoniella mangroviensis CBS10435.</title>
        <authorList>
            <consortium name="The Broad Institute Genome Sequencing Platform"/>
            <person name="Cuomo C."/>
            <person name="Litvintseva A."/>
            <person name="Chen Y."/>
            <person name="Heitman J."/>
            <person name="Sun S."/>
            <person name="Springer D."/>
            <person name="Dromer F."/>
            <person name="Young S.K."/>
            <person name="Zeng Q."/>
            <person name="Gargeya S."/>
            <person name="Fitzgerald M."/>
            <person name="Abouelleil A."/>
            <person name="Alvarado L."/>
            <person name="Berlin A.M."/>
            <person name="Chapman S.B."/>
            <person name="Dewar J."/>
            <person name="Goldberg J."/>
            <person name="Griggs A."/>
            <person name="Gujja S."/>
            <person name="Hansen M."/>
            <person name="Howarth C."/>
            <person name="Imamovic A."/>
            <person name="Larimer J."/>
            <person name="McCowan C."/>
            <person name="Murphy C."/>
            <person name="Pearson M."/>
            <person name="Priest M."/>
            <person name="Roberts A."/>
            <person name="Saif S."/>
            <person name="Shea T."/>
            <person name="Sykes S."/>
            <person name="Wortman J."/>
            <person name="Nusbaum C."/>
            <person name="Birren B."/>
        </authorList>
    </citation>
    <scope>NUCLEOTIDE SEQUENCE [LARGE SCALE GENOMIC DNA]</scope>
    <source>
        <strain evidence="11 12">CBS 10435</strain>
    </source>
</reference>
<evidence type="ECO:0000313" key="11">
    <source>
        <dbReference type="EMBL" id="OCF55783.1"/>
    </source>
</evidence>
<feature type="transmembrane region" description="Helical" evidence="9">
    <location>
        <begin position="384"/>
        <end position="405"/>
    </location>
</feature>
<dbReference type="InterPro" id="IPR005829">
    <property type="entry name" value="Sugar_transporter_CS"/>
</dbReference>
<dbReference type="NCBIfam" id="TIGR00879">
    <property type="entry name" value="SP"/>
    <property type="match status" value="1"/>
</dbReference>
<comment type="catalytic activity">
    <reaction evidence="7">
        <text>myo-inositol(out) + H(+)(out) = myo-inositol(in) + H(+)(in)</text>
        <dbReference type="Rhea" id="RHEA:60364"/>
        <dbReference type="ChEBI" id="CHEBI:15378"/>
        <dbReference type="ChEBI" id="CHEBI:17268"/>
    </reaction>
</comment>
<keyword evidence="4 9" id="KW-0812">Transmembrane</keyword>
<dbReference type="GO" id="GO:0005351">
    <property type="term" value="F:carbohydrate:proton symporter activity"/>
    <property type="evidence" value="ECO:0007669"/>
    <property type="project" value="TreeGrafter"/>
</dbReference>
<dbReference type="EMBL" id="KI669465">
    <property type="protein sequence ID" value="OCF55783.1"/>
    <property type="molecule type" value="Genomic_DNA"/>
</dbReference>
<dbReference type="Proteomes" id="UP000092583">
    <property type="component" value="Unassembled WGS sequence"/>
</dbReference>
<comment type="similarity">
    <text evidence="2 8">Belongs to the major facilitator superfamily. Sugar transporter (TC 2.A.1.1) family.</text>
</comment>
<sequence>MNVNANTELERVESKKDEVYTTSADAEGNGLHKLDESYIDHTTAFAGLTRLQAMRKFWRACTFCMITAFGVIMDGYQTSLPGSVLANAGFIKQFGTVVSSSTGKISVDAQYISMWSGMAYLCQFLGNWAGGFISDRFGRRYTLYALTVVFTGGIITEIVARNYKDWLAAKMLMGLGQGLIQQGVLTYISEVAPTQLRGALMSTYGWSYALGQLFVAIALNTLNMTDPDNYLKAIYSEFVFLGLWIVALPFLPETPWYYARKEDEISAKKTLSKLYKGVEGYDIDREYNAMLVQIQEEKQKSHSNSEVALKDIFMGPQLRRTFASVFALVMQNWSGSPIIFNYTTYFLQQAGLPQPFQASVIVYCILIFSLMVSFYGIERLGRRTLILSGGMACTIFNIAIASLGFASHSSPVDNASLAFICLWVFFYAFGFAGTGWTCAAEIATPRLRAKTTAFAASTNAISGAIFNSTVPLMISATSRNWGVKTLYMFAILGGLGTIVNFFLLPETKGRTFAELDEMYDLKISPRKMKGHVTTLEESGLKQHK</sequence>
<evidence type="ECO:0000256" key="8">
    <source>
        <dbReference type="RuleBase" id="RU003346"/>
    </source>
</evidence>
<dbReference type="PANTHER" id="PTHR48022">
    <property type="entry name" value="PLASTIDIC GLUCOSE TRANSPORTER 4"/>
    <property type="match status" value="1"/>
</dbReference>
<dbReference type="InterPro" id="IPR003663">
    <property type="entry name" value="Sugar/inositol_transpt"/>
</dbReference>
<evidence type="ECO:0000256" key="3">
    <source>
        <dbReference type="ARBA" id="ARBA00022448"/>
    </source>
</evidence>
<feature type="transmembrane region" description="Helical" evidence="9">
    <location>
        <begin position="451"/>
        <end position="474"/>
    </location>
</feature>
<feature type="transmembrane region" description="Helical" evidence="9">
    <location>
        <begin position="360"/>
        <end position="377"/>
    </location>
</feature>
<keyword evidence="3 8" id="KW-0813">Transport</keyword>
<gene>
    <name evidence="11" type="ORF">L486_06535</name>
</gene>
<feature type="transmembrane region" description="Helical" evidence="9">
    <location>
        <begin position="141"/>
        <end position="160"/>
    </location>
</feature>
<accession>A0A1B9IJY5</accession>
<evidence type="ECO:0000256" key="7">
    <source>
        <dbReference type="ARBA" id="ARBA00049119"/>
    </source>
</evidence>
<evidence type="ECO:0000313" key="12">
    <source>
        <dbReference type="Proteomes" id="UP000092583"/>
    </source>
</evidence>
<evidence type="ECO:0000256" key="9">
    <source>
        <dbReference type="SAM" id="Phobius"/>
    </source>
</evidence>
<keyword evidence="12" id="KW-1185">Reference proteome</keyword>
<dbReference type="OrthoDB" id="6612291at2759"/>
<feature type="transmembrane region" description="Helical" evidence="9">
    <location>
        <begin position="109"/>
        <end position="129"/>
    </location>
</feature>
<evidence type="ECO:0000256" key="2">
    <source>
        <dbReference type="ARBA" id="ARBA00010992"/>
    </source>
</evidence>
<dbReference type="Pfam" id="PF00083">
    <property type="entry name" value="Sugar_tr"/>
    <property type="match status" value="1"/>
</dbReference>
<dbReference type="AlphaFoldDB" id="A0A1B9IJY5"/>
<feature type="transmembrane region" description="Helical" evidence="9">
    <location>
        <begin position="486"/>
        <end position="504"/>
    </location>
</feature>
<dbReference type="FunFam" id="1.20.1250.20:FF:000078">
    <property type="entry name" value="MFS maltose transporter, putative"/>
    <property type="match status" value="1"/>
</dbReference>
<dbReference type="GO" id="GO:0016020">
    <property type="term" value="C:membrane"/>
    <property type="evidence" value="ECO:0007669"/>
    <property type="project" value="UniProtKB-SubCell"/>
</dbReference>
<name>A0A1B9IJY5_9TREE</name>
<feature type="transmembrane region" description="Helical" evidence="9">
    <location>
        <begin position="417"/>
        <end position="439"/>
    </location>
</feature>